<evidence type="ECO:0000313" key="1">
    <source>
        <dbReference type="EMBL" id="OQB40542.1"/>
    </source>
</evidence>
<accession>A0A1V5ZKG3</accession>
<name>A0A1V5ZKG3_9BACT</name>
<protein>
    <submittedName>
        <fullName evidence="1">Uncharacterized protein</fullName>
    </submittedName>
</protein>
<dbReference type="AlphaFoldDB" id="A0A1V5ZKG3"/>
<gene>
    <name evidence="1" type="ORF">BWY04_01297</name>
</gene>
<reference evidence="1" key="1">
    <citation type="submission" date="2017-02" db="EMBL/GenBank/DDBJ databases">
        <title>Delving into the versatile metabolic prowess of the omnipresent phylum Bacteroidetes.</title>
        <authorList>
            <person name="Nobu M.K."/>
            <person name="Mei R."/>
            <person name="Narihiro T."/>
            <person name="Kuroda K."/>
            <person name="Liu W.-T."/>
        </authorList>
    </citation>
    <scope>NUCLEOTIDE SEQUENCE</scope>
    <source>
        <strain evidence="1">ADurb.Bin160</strain>
    </source>
</reference>
<dbReference type="EMBL" id="MWDB01000040">
    <property type="protein sequence ID" value="OQB40542.1"/>
    <property type="molecule type" value="Genomic_DNA"/>
</dbReference>
<proteinExistence type="predicted"/>
<sequence length="97" mass="11671">MTDEDILNYLKTINENFYVTRVKDSLRIYYNDIDTNIEISGKLCNTTEWTLQTLKFELRVFLKRKTSDKLIEEKSNEHKRNIKRKFSSGRKIKSSKF</sequence>
<dbReference type="Proteomes" id="UP000485621">
    <property type="component" value="Unassembled WGS sequence"/>
</dbReference>
<organism evidence="1">
    <name type="scientific">candidate division CPR1 bacterium ADurb.Bin160</name>
    <dbReference type="NCBI Taxonomy" id="1852826"/>
    <lineage>
        <taxon>Bacteria</taxon>
        <taxon>candidate division CPR1</taxon>
    </lineage>
</organism>
<comment type="caution">
    <text evidence="1">The sequence shown here is derived from an EMBL/GenBank/DDBJ whole genome shotgun (WGS) entry which is preliminary data.</text>
</comment>